<gene>
    <name evidence="2" type="ORF">PHLGIDRAFT_161711</name>
</gene>
<dbReference type="HOGENOM" id="CLU_3033150_0_0_1"/>
<keyword evidence="3" id="KW-1185">Reference proteome</keyword>
<evidence type="ECO:0000256" key="1">
    <source>
        <dbReference type="SAM" id="MobiDB-lite"/>
    </source>
</evidence>
<protein>
    <submittedName>
        <fullName evidence="2">Uncharacterized protein</fullName>
    </submittedName>
</protein>
<feature type="region of interest" description="Disordered" evidence="1">
    <location>
        <begin position="1"/>
        <end position="26"/>
    </location>
</feature>
<dbReference type="AlphaFoldDB" id="A0A0C3PHH1"/>
<reference evidence="2 3" key="1">
    <citation type="journal article" date="2014" name="PLoS Genet.">
        <title>Analysis of the Phlebiopsis gigantea genome, transcriptome and secretome provides insight into its pioneer colonization strategies of wood.</title>
        <authorList>
            <person name="Hori C."/>
            <person name="Ishida T."/>
            <person name="Igarashi K."/>
            <person name="Samejima M."/>
            <person name="Suzuki H."/>
            <person name="Master E."/>
            <person name="Ferreira P."/>
            <person name="Ruiz-Duenas F.J."/>
            <person name="Held B."/>
            <person name="Canessa P."/>
            <person name="Larrondo L.F."/>
            <person name="Schmoll M."/>
            <person name="Druzhinina I.S."/>
            <person name="Kubicek C.P."/>
            <person name="Gaskell J.A."/>
            <person name="Kersten P."/>
            <person name="St John F."/>
            <person name="Glasner J."/>
            <person name="Sabat G."/>
            <person name="Splinter BonDurant S."/>
            <person name="Syed K."/>
            <person name="Yadav J."/>
            <person name="Mgbeahuruike A.C."/>
            <person name="Kovalchuk A."/>
            <person name="Asiegbu F.O."/>
            <person name="Lackner G."/>
            <person name="Hoffmeister D."/>
            <person name="Rencoret J."/>
            <person name="Gutierrez A."/>
            <person name="Sun H."/>
            <person name="Lindquist E."/>
            <person name="Barry K."/>
            <person name="Riley R."/>
            <person name="Grigoriev I.V."/>
            <person name="Henrissat B."/>
            <person name="Kues U."/>
            <person name="Berka R.M."/>
            <person name="Martinez A.T."/>
            <person name="Covert S.F."/>
            <person name="Blanchette R.A."/>
            <person name="Cullen D."/>
        </authorList>
    </citation>
    <scope>NUCLEOTIDE SEQUENCE [LARGE SCALE GENOMIC DNA]</scope>
    <source>
        <strain evidence="2 3">11061_1 CR5-6</strain>
    </source>
</reference>
<organism evidence="2 3">
    <name type="scientific">Phlebiopsis gigantea (strain 11061_1 CR5-6)</name>
    <name type="common">White-rot fungus</name>
    <name type="synonym">Peniophora gigantea</name>
    <dbReference type="NCBI Taxonomy" id="745531"/>
    <lineage>
        <taxon>Eukaryota</taxon>
        <taxon>Fungi</taxon>
        <taxon>Dikarya</taxon>
        <taxon>Basidiomycota</taxon>
        <taxon>Agaricomycotina</taxon>
        <taxon>Agaricomycetes</taxon>
        <taxon>Polyporales</taxon>
        <taxon>Phanerochaetaceae</taxon>
        <taxon>Phlebiopsis</taxon>
    </lineage>
</organism>
<proteinExistence type="predicted"/>
<sequence>MPQFGSEPWSEPRTSEPNPRFGLGSRAVRRGSPAVRSWVHRCWLVTEPGPNWFEP</sequence>
<evidence type="ECO:0000313" key="2">
    <source>
        <dbReference type="EMBL" id="KIP05318.1"/>
    </source>
</evidence>
<dbReference type="EMBL" id="KN840547">
    <property type="protein sequence ID" value="KIP05318.1"/>
    <property type="molecule type" value="Genomic_DNA"/>
</dbReference>
<name>A0A0C3PHH1_PHLG1</name>
<accession>A0A0C3PHH1</accession>
<evidence type="ECO:0000313" key="3">
    <source>
        <dbReference type="Proteomes" id="UP000053257"/>
    </source>
</evidence>
<dbReference type="Proteomes" id="UP000053257">
    <property type="component" value="Unassembled WGS sequence"/>
</dbReference>